<dbReference type="GO" id="GO:0016491">
    <property type="term" value="F:oxidoreductase activity"/>
    <property type="evidence" value="ECO:0007669"/>
    <property type="project" value="UniProtKB-KW"/>
</dbReference>
<dbReference type="InterPro" id="IPR036291">
    <property type="entry name" value="NAD(P)-bd_dom_sf"/>
</dbReference>
<protein>
    <recommendedName>
        <fullName evidence="6">NAD(P)-binding protein</fullName>
    </recommendedName>
</protein>
<dbReference type="PRINTS" id="PR00081">
    <property type="entry name" value="GDHRDH"/>
</dbReference>
<dbReference type="GeneID" id="96008729"/>
<dbReference type="SUPFAM" id="SSF51735">
    <property type="entry name" value="NAD(P)-binding Rossmann-fold domains"/>
    <property type="match status" value="1"/>
</dbReference>
<evidence type="ECO:0008006" key="6">
    <source>
        <dbReference type="Google" id="ProtNLM"/>
    </source>
</evidence>
<dbReference type="PROSITE" id="PS00061">
    <property type="entry name" value="ADH_SHORT"/>
    <property type="match status" value="1"/>
</dbReference>
<dbReference type="AlphaFoldDB" id="A0AB34KKA0"/>
<dbReference type="PANTHER" id="PTHR43180">
    <property type="entry name" value="3-OXOACYL-(ACYL-CARRIER-PROTEIN) REDUCTASE (AFU_ORTHOLOGUE AFUA_6G11210)"/>
    <property type="match status" value="1"/>
</dbReference>
<evidence type="ECO:0000256" key="1">
    <source>
        <dbReference type="ARBA" id="ARBA00006484"/>
    </source>
</evidence>
<sequence length="246" mass="26873">MAVDSRLKDRIAVITGDVKSSGVEEQIQKLHGADLAIFISCDVSQETDIQQLIQKTVEWAGRLDIICNYAGIAAELAYDFPVRCHTMDTKDFDRTMDINCRGTWLCCKYAIKQMMEQEPREPNARGDRTRGWIVNAASIAGVVGHGNAPAYSTSKHAVVGMTKQMALDYALDRIHVNCVNPGFVNTPMIAGAVSVYGGEERLAQQHPWKALGQPEDIADAALFLASDEAAWVTGHTLMVDGGFTAQ</sequence>
<evidence type="ECO:0000256" key="2">
    <source>
        <dbReference type="ARBA" id="ARBA00022857"/>
    </source>
</evidence>
<comment type="similarity">
    <text evidence="1">Belongs to the short-chain dehydrogenases/reductases (SDR) family.</text>
</comment>
<dbReference type="RefSeq" id="XP_069227273.1">
    <property type="nucleotide sequence ID" value="XM_069375891.1"/>
</dbReference>
<keyword evidence="3" id="KW-0560">Oxidoreductase</keyword>
<keyword evidence="2" id="KW-0521">NADP</keyword>
<dbReference type="PRINTS" id="PR00080">
    <property type="entry name" value="SDRFAMILY"/>
</dbReference>
<reference evidence="4 5" key="1">
    <citation type="journal article" date="2020" name="Microbiol. Resour. Announc.">
        <title>Draft Genome Sequence of a Cladosporium Species Isolated from the Mesophotic Ascidian Didemnum maculosum.</title>
        <authorList>
            <person name="Gioti A."/>
            <person name="Siaperas R."/>
            <person name="Nikolaivits E."/>
            <person name="Le Goff G."/>
            <person name="Ouazzani J."/>
            <person name="Kotoulas G."/>
            <person name="Topakas E."/>
        </authorList>
    </citation>
    <scope>NUCLEOTIDE SEQUENCE [LARGE SCALE GENOMIC DNA]</scope>
    <source>
        <strain evidence="4 5">TM138-S3</strain>
    </source>
</reference>
<dbReference type="Proteomes" id="UP000803884">
    <property type="component" value="Unassembled WGS sequence"/>
</dbReference>
<comment type="caution">
    <text evidence="4">The sequence shown here is derived from an EMBL/GenBank/DDBJ whole genome shotgun (WGS) entry which is preliminary data.</text>
</comment>
<organism evidence="4 5">
    <name type="scientific">Cladosporium halotolerans</name>
    <dbReference type="NCBI Taxonomy" id="1052096"/>
    <lineage>
        <taxon>Eukaryota</taxon>
        <taxon>Fungi</taxon>
        <taxon>Dikarya</taxon>
        <taxon>Ascomycota</taxon>
        <taxon>Pezizomycotina</taxon>
        <taxon>Dothideomycetes</taxon>
        <taxon>Dothideomycetidae</taxon>
        <taxon>Cladosporiales</taxon>
        <taxon>Cladosporiaceae</taxon>
        <taxon>Cladosporium</taxon>
    </lineage>
</organism>
<accession>A0AB34KKA0</accession>
<dbReference type="FunFam" id="3.40.50.720:FF:000084">
    <property type="entry name" value="Short-chain dehydrogenase reductase"/>
    <property type="match status" value="1"/>
</dbReference>
<evidence type="ECO:0000313" key="5">
    <source>
        <dbReference type="Proteomes" id="UP000803884"/>
    </source>
</evidence>
<dbReference type="EMBL" id="JAAQHG020000028">
    <property type="protein sequence ID" value="KAL1584167.1"/>
    <property type="molecule type" value="Genomic_DNA"/>
</dbReference>
<evidence type="ECO:0000313" key="4">
    <source>
        <dbReference type="EMBL" id="KAL1584167.1"/>
    </source>
</evidence>
<evidence type="ECO:0000256" key="3">
    <source>
        <dbReference type="ARBA" id="ARBA00023002"/>
    </source>
</evidence>
<keyword evidence="5" id="KW-1185">Reference proteome</keyword>
<proteinExistence type="inferred from homology"/>
<dbReference type="CDD" id="cd05233">
    <property type="entry name" value="SDR_c"/>
    <property type="match status" value="1"/>
</dbReference>
<dbReference type="Pfam" id="PF13561">
    <property type="entry name" value="adh_short_C2"/>
    <property type="match status" value="1"/>
</dbReference>
<gene>
    <name evidence="4" type="ORF">WHR41_07286</name>
</gene>
<dbReference type="Gene3D" id="3.40.50.720">
    <property type="entry name" value="NAD(P)-binding Rossmann-like Domain"/>
    <property type="match status" value="1"/>
</dbReference>
<name>A0AB34KKA0_9PEZI</name>
<dbReference type="InterPro" id="IPR020904">
    <property type="entry name" value="Sc_DH/Rdtase_CS"/>
</dbReference>
<dbReference type="InterPro" id="IPR002347">
    <property type="entry name" value="SDR_fam"/>
</dbReference>
<dbReference type="PANTHER" id="PTHR43180:SF66">
    <property type="entry name" value="SHORT-CHAIN DEHYDROGENASE_REDUCTASE FAMILY PROTEIN"/>
    <property type="match status" value="1"/>
</dbReference>